<dbReference type="SUPFAM" id="SSF88946">
    <property type="entry name" value="Sigma2 domain of RNA polymerase sigma factors"/>
    <property type="match status" value="1"/>
</dbReference>
<dbReference type="InterPro" id="IPR013249">
    <property type="entry name" value="RNA_pol_sigma70_r4_t2"/>
</dbReference>
<evidence type="ECO:0000313" key="8">
    <source>
        <dbReference type="Proteomes" id="UP001199816"/>
    </source>
</evidence>
<dbReference type="NCBIfam" id="TIGR02937">
    <property type="entry name" value="sigma70-ECF"/>
    <property type="match status" value="1"/>
</dbReference>
<evidence type="ECO:0000256" key="1">
    <source>
        <dbReference type="ARBA" id="ARBA00010641"/>
    </source>
</evidence>
<comment type="caution">
    <text evidence="7">The sequence shown here is derived from an EMBL/GenBank/DDBJ whole genome shotgun (WGS) entry which is preliminary data.</text>
</comment>
<dbReference type="Proteomes" id="UP001199816">
    <property type="component" value="Unassembled WGS sequence"/>
</dbReference>
<dbReference type="PANTHER" id="PTHR43133">
    <property type="entry name" value="RNA POLYMERASE ECF-TYPE SIGMA FACTO"/>
    <property type="match status" value="1"/>
</dbReference>
<name>A0ABS8PY41_9BACT</name>
<dbReference type="EMBL" id="JAJNEC010000007">
    <property type="protein sequence ID" value="MCD2425800.1"/>
    <property type="molecule type" value="Genomic_DNA"/>
</dbReference>
<keyword evidence="2" id="KW-0805">Transcription regulation</keyword>
<feature type="domain" description="RNA polymerase sigma factor 70 region 4 type 2" evidence="6">
    <location>
        <begin position="121"/>
        <end position="173"/>
    </location>
</feature>
<dbReference type="Pfam" id="PF04542">
    <property type="entry name" value="Sigma70_r2"/>
    <property type="match status" value="1"/>
</dbReference>
<dbReference type="InterPro" id="IPR014284">
    <property type="entry name" value="RNA_pol_sigma-70_dom"/>
</dbReference>
<dbReference type="InterPro" id="IPR013324">
    <property type="entry name" value="RNA_pol_sigma_r3/r4-like"/>
</dbReference>
<keyword evidence="8" id="KW-1185">Reference proteome</keyword>
<evidence type="ECO:0000256" key="3">
    <source>
        <dbReference type="ARBA" id="ARBA00023082"/>
    </source>
</evidence>
<sequence>MSQQQDILLIDRLKENDNAAFDELYLKYFKVLCANAFFFLRNENEAKDLVQTLFLDIWEKKLYEHFHKDVKGYLFFAVKNRCLNFIKSRKVKDARAEMFNRFQGASLQKPEEPEDMTGHQDRLESLLADMKGQKKAALTMVYFKEKKYSEAAEELGIGVNSLKTHLKSALKTLRLGMIGKK</sequence>
<evidence type="ECO:0000259" key="6">
    <source>
        <dbReference type="Pfam" id="PF08281"/>
    </source>
</evidence>
<dbReference type="Gene3D" id="1.10.1740.10">
    <property type="match status" value="1"/>
</dbReference>
<dbReference type="RefSeq" id="WP_231008379.1">
    <property type="nucleotide sequence ID" value="NZ_JAJNEC010000007.1"/>
</dbReference>
<gene>
    <name evidence="7" type="ORF">LQ567_23655</name>
</gene>
<keyword evidence="4" id="KW-0804">Transcription</keyword>
<evidence type="ECO:0000256" key="2">
    <source>
        <dbReference type="ARBA" id="ARBA00023015"/>
    </source>
</evidence>
<protein>
    <submittedName>
        <fullName evidence="7">Sigma-70 family RNA polymerase sigma factor</fullName>
    </submittedName>
</protein>
<evidence type="ECO:0000256" key="4">
    <source>
        <dbReference type="ARBA" id="ARBA00023163"/>
    </source>
</evidence>
<proteinExistence type="inferred from homology"/>
<reference evidence="7 8" key="1">
    <citation type="submission" date="2021-11" db="EMBL/GenBank/DDBJ databases">
        <title>Genomic of Niabella pedocola.</title>
        <authorList>
            <person name="Wu T."/>
        </authorList>
    </citation>
    <scope>NUCLEOTIDE SEQUENCE [LARGE SCALE GENOMIC DNA]</scope>
    <source>
        <strain evidence="7 8">JCM 31011</strain>
    </source>
</reference>
<accession>A0ABS8PY41</accession>
<dbReference type="PANTHER" id="PTHR43133:SF46">
    <property type="entry name" value="RNA POLYMERASE SIGMA-70 FACTOR ECF SUBFAMILY"/>
    <property type="match status" value="1"/>
</dbReference>
<dbReference type="SUPFAM" id="SSF88659">
    <property type="entry name" value="Sigma3 and sigma4 domains of RNA polymerase sigma factors"/>
    <property type="match status" value="1"/>
</dbReference>
<dbReference type="Gene3D" id="1.10.10.10">
    <property type="entry name" value="Winged helix-like DNA-binding domain superfamily/Winged helix DNA-binding domain"/>
    <property type="match status" value="1"/>
</dbReference>
<organism evidence="7 8">
    <name type="scientific">Niabella pedocola</name>
    <dbReference type="NCBI Taxonomy" id="1752077"/>
    <lineage>
        <taxon>Bacteria</taxon>
        <taxon>Pseudomonadati</taxon>
        <taxon>Bacteroidota</taxon>
        <taxon>Chitinophagia</taxon>
        <taxon>Chitinophagales</taxon>
        <taxon>Chitinophagaceae</taxon>
        <taxon>Niabella</taxon>
    </lineage>
</organism>
<evidence type="ECO:0000313" key="7">
    <source>
        <dbReference type="EMBL" id="MCD2425800.1"/>
    </source>
</evidence>
<evidence type="ECO:0000259" key="5">
    <source>
        <dbReference type="Pfam" id="PF04542"/>
    </source>
</evidence>
<comment type="similarity">
    <text evidence="1">Belongs to the sigma-70 factor family. ECF subfamily.</text>
</comment>
<dbReference type="InterPro" id="IPR007627">
    <property type="entry name" value="RNA_pol_sigma70_r2"/>
</dbReference>
<dbReference type="InterPro" id="IPR036388">
    <property type="entry name" value="WH-like_DNA-bd_sf"/>
</dbReference>
<feature type="domain" description="RNA polymerase sigma-70 region 2" evidence="5">
    <location>
        <begin position="24"/>
        <end position="90"/>
    </location>
</feature>
<keyword evidence="3" id="KW-0731">Sigma factor</keyword>
<dbReference type="InterPro" id="IPR013325">
    <property type="entry name" value="RNA_pol_sigma_r2"/>
</dbReference>
<dbReference type="Pfam" id="PF08281">
    <property type="entry name" value="Sigma70_r4_2"/>
    <property type="match status" value="1"/>
</dbReference>
<dbReference type="InterPro" id="IPR039425">
    <property type="entry name" value="RNA_pol_sigma-70-like"/>
</dbReference>